<keyword evidence="3" id="KW-1185">Reference proteome</keyword>
<dbReference type="AlphaFoldDB" id="A0A0V0Z030"/>
<name>A0A0V0Z030_9BILA</name>
<accession>A0A0V0Z030</accession>
<dbReference type="EMBL" id="JYDQ01001089">
    <property type="protein sequence ID" value="KRY05822.1"/>
    <property type="molecule type" value="Genomic_DNA"/>
</dbReference>
<reference evidence="2 3" key="1">
    <citation type="submission" date="2015-01" db="EMBL/GenBank/DDBJ databases">
        <title>Evolution of Trichinella species and genotypes.</title>
        <authorList>
            <person name="Korhonen P.K."/>
            <person name="Edoardo P."/>
            <person name="Giuseppe L.R."/>
            <person name="Gasser R.B."/>
        </authorList>
    </citation>
    <scope>NUCLEOTIDE SEQUENCE [LARGE SCALE GENOMIC DNA]</scope>
    <source>
        <strain evidence="2">ISS2496</strain>
    </source>
</reference>
<dbReference type="Proteomes" id="UP000054783">
    <property type="component" value="Unassembled WGS sequence"/>
</dbReference>
<feature type="region of interest" description="Disordered" evidence="1">
    <location>
        <begin position="1"/>
        <end position="25"/>
    </location>
</feature>
<dbReference type="OrthoDB" id="5934547at2759"/>
<proteinExistence type="predicted"/>
<feature type="non-terminal residue" evidence="2">
    <location>
        <position position="1"/>
    </location>
</feature>
<evidence type="ECO:0000313" key="2">
    <source>
        <dbReference type="EMBL" id="KRY05822.1"/>
    </source>
</evidence>
<evidence type="ECO:0000313" key="3">
    <source>
        <dbReference type="Proteomes" id="UP000054783"/>
    </source>
</evidence>
<comment type="caution">
    <text evidence="2">The sequence shown here is derived from an EMBL/GenBank/DDBJ whole genome shotgun (WGS) entry which is preliminary data.</text>
</comment>
<evidence type="ECO:0000256" key="1">
    <source>
        <dbReference type="SAM" id="MobiDB-lite"/>
    </source>
</evidence>
<protein>
    <submittedName>
        <fullName evidence="2">Uncharacterized protein</fullName>
    </submittedName>
</protein>
<sequence>NRGDPSFFRTSTTGELHGPEGGSNTPACSISLIKRSTVSRWAWGRRRGGSFTGWAPPVSMRCWTRLVRPRSPSPHEMAFPYLRSRLGRVRRFCAEHSALSTRARSHALSSPLLFSGLSPTVSSRDTSRGLAVIQAHPMPGRVAWAGLWMIRTLEPSVMVISPDCQSISLTYWSRKLVPRIPGTTKLSTTTT</sequence>
<gene>
    <name evidence="2" type="ORF">T12_6318</name>
</gene>
<organism evidence="2 3">
    <name type="scientific">Trichinella patagoniensis</name>
    <dbReference type="NCBI Taxonomy" id="990121"/>
    <lineage>
        <taxon>Eukaryota</taxon>
        <taxon>Metazoa</taxon>
        <taxon>Ecdysozoa</taxon>
        <taxon>Nematoda</taxon>
        <taxon>Enoplea</taxon>
        <taxon>Dorylaimia</taxon>
        <taxon>Trichinellida</taxon>
        <taxon>Trichinellidae</taxon>
        <taxon>Trichinella</taxon>
    </lineage>
</organism>